<protein>
    <submittedName>
        <fullName evidence="2">Uncharacterized protein</fullName>
    </submittedName>
</protein>
<name>A0ABD3JHE3_EUCGL</name>
<evidence type="ECO:0000313" key="3">
    <source>
        <dbReference type="Proteomes" id="UP001634007"/>
    </source>
</evidence>
<gene>
    <name evidence="2" type="ORF">ACJRO7_030487</name>
</gene>
<feature type="compositionally biased region" description="Acidic residues" evidence="1">
    <location>
        <begin position="46"/>
        <end position="61"/>
    </location>
</feature>
<dbReference type="Proteomes" id="UP001634007">
    <property type="component" value="Unassembled WGS sequence"/>
</dbReference>
<evidence type="ECO:0000256" key="1">
    <source>
        <dbReference type="SAM" id="MobiDB-lite"/>
    </source>
</evidence>
<proteinExistence type="predicted"/>
<organism evidence="2 3">
    <name type="scientific">Eucalyptus globulus</name>
    <name type="common">Tasmanian blue gum</name>
    <dbReference type="NCBI Taxonomy" id="34317"/>
    <lineage>
        <taxon>Eukaryota</taxon>
        <taxon>Viridiplantae</taxon>
        <taxon>Streptophyta</taxon>
        <taxon>Embryophyta</taxon>
        <taxon>Tracheophyta</taxon>
        <taxon>Spermatophyta</taxon>
        <taxon>Magnoliopsida</taxon>
        <taxon>eudicotyledons</taxon>
        <taxon>Gunneridae</taxon>
        <taxon>Pentapetalae</taxon>
        <taxon>rosids</taxon>
        <taxon>malvids</taxon>
        <taxon>Myrtales</taxon>
        <taxon>Myrtaceae</taxon>
        <taxon>Myrtoideae</taxon>
        <taxon>Eucalypteae</taxon>
        <taxon>Eucalyptus</taxon>
    </lineage>
</organism>
<sequence>MERKNGAVDVSPFLLMEATGDSEEDVSDPAIMRDPSLTGSKAYDGGDGDGDGGGDEDEDAESCCSEWSSYKSYNDQDVRDLDGGDAEACDGADWSDRWRWKRETGNSERVEQQWWSEAEEPCVSEEVNSFDDGKKVNKKPSGIASSEVHLSEMEKSRLFWEACLAS</sequence>
<dbReference type="AlphaFoldDB" id="A0ABD3JHE3"/>
<feature type="region of interest" description="Disordered" evidence="1">
    <location>
        <begin position="1"/>
        <end position="65"/>
    </location>
</feature>
<dbReference type="EMBL" id="JBJKBG010000008">
    <property type="protein sequence ID" value="KAL3725468.1"/>
    <property type="molecule type" value="Genomic_DNA"/>
</dbReference>
<dbReference type="PANTHER" id="PTHR35726:SF4">
    <property type="entry name" value="GLUTAMIC ACID-RICH PROTEIN-LIKE"/>
    <property type="match status" value="1"/>
</dbReference>
<reference evidence="2 3" key="1">
    <citation type="submission" date="2024-11" db="EMBL/GenBank/DDBJ databases">
        <title>Chromosome-level genome assembly of Eucalyptus globulus Labill. provides insights into its genome evolution.</title>
        <authorList>
            <person name="Li X."/>
        </authorList>
    </citation>
    <scope>NUCLEOTIDE SEQUENCE [LARGE SCALE GENOMIC DNA]</scope>
    <source>
        <strain evidence="2">CL2024</strain>
        <tissue evidence="2">Fresh tender leaves</tissue>
    </source>
</reference>
<comment type="caution">
    <text evidence="2">The sequence shown here is derived from an EMBL/GenBank/DDBJ whole genome shotgun (WGS) entry which is preliminary data.</text>
</comment>
<accession>A0ABD3JHE3</accession>
<keyword evidence="3" id="KW-1185">Reference proteome</keyword>
<evidence type="ECO:0000313" key="2">
    <source>
        <dbReference type="EMBL" id="KAL3725468.1"/>
    </source>
</evidence>
<dbReference type="PANTHER" id="PTHR35726">
    <property type="entry name" value="GLUTAMIC ACID-RICH PROTEIN-LIKE"/>
    <property type="match status" value="1"/>
</dbReference>